<keyword evidence="3" id="KW-0238">DNA-binding</keyword>
<dbReference type="InterPro" id="IPR039420">
    <property type="entry name" value="WalR-like"/>
</dbReference>
<dbReference type="CDD" id="cd06170">
    <property type="entry name" value="LuxR_C_like"/>
    <property type="match status" value="1"/>
</dbReference>
<feature type="domain" description="Response regulatory" evidence="7">
    <location>
        <begin position="3"/>
        <end position="119"/>
    </location>
</feature>
<protein>
    <submittedName>
        <fullName evidence="8">Response regulator transcription factor</fullName>
    </submittedName>
</protein>
<accession>A0ABW4C2A7</accession>
<dbReference type="Gene3D" id="3.40.50.2300">
    <property type="match status" value="1"/>
</dbReference>
<dbReference type="CDD" id="cd19930">
    <property type="entry name" value="REC_DesR-like"/>
    <property type="match status" value="1"/>
</dbReference>
<keyword evidence="4" id="KW-0804">Transcription</keyword>
<dbReference type="InterPro" id="IPR001789">
    <property type="entry name" value="Sig_transdc_resp-reg_receiver"/>
</dbReference>
<proteinExistence type="predicted"/>
<name>A0ABW4C2A7_9LACO</name>
<dbReference type="PROSITE" id="PS00622">
    <property type="entry name" value="HTH_LUXR_1"/>
    <property type="match status" value="1"/>
</dbReference>
<evidence type="ECO:0000259" key="6">
    <source>
        <dbReference type="PROSITE" id="PS50043"/>
    </source>
</evidence>
<evidence type="ECO:0000313" key="9">
    <source>
        <dbReference type="Proteomes" id="UP001597188"/>
    </source>
</evidence>
<dbReference type="PROSITE" id="PS50043">
    <property type="entry name" value="HTH_LUXR_2"/>
    <property type="match status" value="1"/>
</dbReference>
<evidence type="ECO:0000256" key="1">
    <source>
        <dbReference type="ARBA" id="ARBA00022553"/>
    </source>
</evidence>
<dbReference type="PANTHER" id="PTHR43214">
    <property type="entry name" value="TWO-COMPONENT RESPONSE REGULATOR"/>
    <property type="match status" value="1"/>
</dbReference>
<evidence type="ECO:0000256" key="3">
    <source>
        <dbReference type="ARBA" id="ARBA00023125"/>
    </source>
</evidence>
<dbReference type="Proteomes" id="UP001597188">
    <property type="component" value="Unassembled WGS sequence"/>
</dbReference>
<evidence type="ECO:0000256" key="2">
    <source>
        <dbReference type="ARBA" id="ARBA00023015"/>
    </source>
</evidence>
<dbReference type="SMART" id="SM00448">
    <property type="entry name" value="REC"/>
    <property type="match status" value="1"/>
</dbReference>
<reference evidence="9" key="1">
    <citation type="journal article" date="2019" name="Int. J. Syst. Evol. Microbiol.">
        <title>The Global Catalogue of Microorganisms (GCM) 10K type strain sequencing project: providing services to taxonomists for standard genome sequencing and annotation.</title>
        <authorList>
            <consortium name="The Broad Institute Genomics Platform"/>
            <consortium name="The Broad Institute Genome Sequencing Center for Infectious Disease"/>
            <person name="Wu L."/>
            <person name="Ma J."/>
        </authorList>
    </citation>
    <scope>NUCLEOTIDE SEQUENCE [LARGE SCALE GENOMIC DNA]</scope>
    <source>
        <strain evidence="9">CCM 8931</strain>
    </source>
</reference>
<dbReference type="PROSITE" id="PS50110">
    <property type="entry name" value="RESPONSE_REGULATORY"/>
    <property type="match status" value="1"/>
</dbReference>
<comment type="caution">
    <text evidence="8">The sequence shown here is derived from an EMBL/GenBank/DDBJ whole genome shotgun (WGS) entry which is preliminary data.</text>
</comment>
<dbReference type="PANTHER" id="PTHR43214:SF42">
    <property type="entry name" value="TRANSCRIPTIONAL REGULATORY PROTEIN DESR"/>
    <property type="match status" value="1"/>
</dbReference>
<dbReference type="SUPFAM" id="SSF52172">
    <property type="entry name" value="CheY-like"/>
    <property type="match status" value="1"/>
</dbReference>
<organism evidence="8 9">
    <name type="scientific">Lactiplantibacillus songbeiensis</name>
    <dbReference type="NCBI Taxonomy" id="2559920"/>
    <lineage>
        <taxon>Bacteria</taxon>
        <taxon>Bacillati</taxon>
        <taxon>Bacillota</taxon>
        <taxon>Bacilli</taxon>
        <taxon>Lactobacillales</taxon>
        <taxon>Lactobacillaceae</taxon>
        <taxon>Lactiplantibacillus</taxon>
    </lineage>
</organism>
<evidence type="ECO:0000256" key="5">
    <source>
        <dbReference type="PROSITE-ProRule" id="PRU00169"/>
    </source>
</evidence>
<dbReference type="EMBL" id="JBHTOJ010000017">
    <property type="protein sequence ID" value="MFD1420947.1"/>
    <property type="molecule type" value="Genomic_DNA"/>
</dbReference>
<sequence length="203" mass="21917">MIELYLAEDQSMLNSALTQLLELEDDLHVVGSAGDGQTAWTEIQQLQPQVAILDIEMPGLSGLDVADQIQAAKLPTKVIILTTFAQKAYFERAVAAQVAGYLLKDSPSDDLIAAIRQVMDGATIYAPELVVNMLSADKNPLTERELAVLKAAAQGLPTKAIAAQLYLSAGTVRNYLSAIFSKLGVHNRLEAVQVAQRNKWLAS</sequence>
<evidence type="ECO:0000259" key="7">
    <source>
        <dbReference type="PROSITE" id="PS50110"/>
    </source>
</evidence>
<dbReference type="SUPFAM" id="SSF46894">
    <property type="entry name" value="C-terminal effector domain of the bipartite response regulators"/>
    <property type="match status" value="1"/>
</dbReference>
<dbReference type="SMART" id="SM00421">
    <property type="entry name" value="HTH_LUXR"/>
    <property type="match status" value="1"/>
</dbReference>
<dbReference type="InterPro" id="IPR011006">
    <property type="entry name" value="CheY-like_superfamily"/>
</dbReference>
<keyword evidence="1 5" id="KW-0597">Phosphoprotein</keyword>
<dbReference type="InterPro" id="IPR000792">
    <property type="entry name" value="Tscrpt_reg_LuxR_C"/>
</dbReference>
<feature type="modified residue" description="4-aspartylphosphate" evidence="5">
    <location>
        <position position="54"/>
    </location>
</feature>
<keyword evidence="2" id="KW-0805">Transcription regulation</keyword>
<gene>
    <name evidence="8" type="ORF">ACFQ5L_08265</name>
</gene>
<feature type="domain" description="HTH luxR-type" evidence="6">
    <location>
        <begin position="134"/>
        <end position="199"/>
    </location>
</feature>
<dbReference type="Pfam" id="PF00196">
    <property type="entry name" value="GerE"/>
    <property type="match status" value="1"/>
</dbReference>
<dbReference type="Pfam" id="PF00072">
    <property type="entry name" value="Response_reg"/>
    <property type="match status" value="1"/>
</dbReference>
<dbReference type="PRINTS" id="PR00038">
    <property type="entry name" value="HTHLUXR"/>
</dbReference>
<keyword evidence="9" id="KW-1185">Reference proteome</keyword>
<evidence type="ECO:0000313" key="8">
    <source>
        <dbReference type="EMBL" id="MFD1420947.1"/>
    </source>
</evidence>
<dbReference type="RefSeq" id="WP_137635404.1">
    <property type="nucleotide sequence ID" value="NZ_BJDL01000021.1"/>
</dbReference>
<evidence type="ECO:0000256" key="4">
    <source>
        <dbReference type="ARBA" id="ARBA00023163"/>
    </source>
</evidence>
<dbReference type="InterPro" id="IPR016032">
    <property type="entry name" value="Sig_transdc_resp-reg_C-effctor"/>
</dbReference>